<name>A0A0D0AWY9_9AGAM</name>
<evidence type="ECO:0000313" key="1">
    <source>
        <dbReference type="EMBL" id="KIK38887.1"/>
    </source>
</evidence>
<dbReference type="HOGENOM" id="CLU_2623645_0_0_1"/>
<accession>A0A0D0AWY9</accession>
<dbReference type="AlphaFoldDB" id="A0A0D0AWY9"/>
<dbReference type="Proteomes" id="UP000054485">
    <property type="component" value="Unassembled WGS sequence"/>
</dbReference>
<protein>
    <submittedName>
        <fullName evidence="1">Uncharacterized protein</fullName>
    </submittedName>
</protein>
<keyword evidence="2" id="KW-1185">Reference proteome</keyword>
<dbReference type="EMBL" id="KN835369">
    <property type="protein sequence ID" value="KIK38887.1"/>
    <property type="molecule type" value="Genomic_DNA"/>
</dbReference>
<evidence type="ECO:0000313" key="2">
    <source>
        <dbReference type="Proteomes" id="UP000054485"/>
    </source>
</evidence>
<sequence>MTYGTSKRGIERIVRTPPRDDSLTRYAAHTSESTVDISTSGESTALTCLKGVSYEVVSQTQTTHSTVLHLNTYDLSYC</sequence>
<gene>
    <name evidence="1" type="ORF">CY34DRAFT_808913</name>
</gene>
<dbReference type="InParanoid" id="A0A0D0AWY9"/>
<reference evidence="2" key="2">
    <citation type="submission" date="2015-01" db="EMBL/GenBank/DDBJ databases">
        <title>Evolutionary Origins and Diversification of the Mycorrhizal Mutualists.</title>
        <authorList>
            <consortium name="DOE Joint Genome Institute"/>
            <consortium name="Mycorrhizal Genomics Consortium"/>
            <person name="Kohler A."/>
            <person name="Kuo A."/>
            <person name="Nagy L.G."/>
            <person name="Floudas D."/>
            <person name="Copeland A."/>
            <person name="Barry K.W."/>
            <person name="Cichocki N."/>
            <person name="Veneault-Fourrey C."/>
            <person name="LaButti K."/>
            <person name="Lindquist E.A."/>
            <person name="Lipzen A."/>
            <person name="Lundell T."/>
            <person name="Morin E."/>
            <person name="Murat C."/>
            <person name="Riley R."/>
            <person name="Ohm R."/>
            <person name="Sun H."/>
            <person name="Tunlid A."/>
            <person name="Henrissat B."/>
            <person name="Grigoriev I.V."/>
            <person name="Hibbett D.S."/>
            <person name="Martin F."/>
        </authorList>
    </citation>
    <scope>NUCLEOTIDE SEQUENCE [LARGE SCALE GENOMIC DNA]</scope>
    <source>
        <strain evidence="2">UH-Slu-Lm8-n1</strain>
    </source>
</reference>
<proteinExistence type="predicted"/>
<organism evidence="1 2">
    <name type="scientific">Suillus luteus UH-Slu-Lm8-n1</name>
    <dbReference type="NCBI Taxonomy" id="930992"/>
    <lineage>
        <taxon>Eukaryota</taxon>
        <taxon>Fungi</taxon>
        <taxon>Dikarya</taxon>
        <taxon>Basidiomycota</taxon>
        <taxon>Agaricomycotina</taxon>
        <taxon>Agaricomycetes</taxon>
        <taxon>Agaricomycetidae</taxon>
        <taxon>Boletales</taxon>
        <taxon>Suillineae</taxon>
        <taxon>Suillaceae</taxon>
        <taxon>Suillus</taxon>
    </lineage>
</organism>
<reference evidence="1 2" key="1">
    <citation type="submission" date="2014-04" db="EMBL/GenBank/DDBJ databases">
        <authorList>
            <consortium name="DOE Joint Genome Institute"/>
            <person name="Kuo A."/>
            <person name="Ruytinx J."/>
            <person name="Rineau F."/>
            <person name="Colpaert J."/>
            <person name="Kohler A."/>
            <person name="Nagy L.G."/>
            <person name="Floudas D."/>
            <person name="Copeland A."/>
            <person name="Barry K.W."/>
            <person name="Cichocki N."/>
            <person name="Veneault-Fourrey C."/>
            <person name="LaButti K."/>
            <person name="Lindquist E.A."/>
            <person name="Lipzen A."/>
            <person name="Lundell T."/>
            <person name="Morin E."/>
            <person name="Murat C."/>
            <person name="Sun H."/>
            <person name="Tunlid A."/>
            <person name="Henrissat B."/>
            <person name="Grigoriev I.V."/>
            <person name="Hibbett D.S."/>
            <person name="Martin F."/>
            <person name="Nordberg H.P."/>
            <person name="Cantor M.N."/>
            <person name="Hua S.X."/>
        </authorList>
    </citation>
    <scope>NUCLEOTIDE SEQUENCE [LARGE SCALE GENOMIC DNA]</scope>
    <source>
        <strain evidence="1 2">UH-Slu-Lm8-n1</strain>
    </source>
</reference>